<dbReference type="GO" id="GO:0050479">
    <property type="term" value="F:glyceryl-ether monooxygenase activity"/>
    <property type="evidence" value="ECO:0007669"/>
    <property type="project" value="TreeGrafter"/>
</dbReference>
<dbReference type="InterPro" id="IPR006694">
    <property type="entry name" value="Fatty_acid_hydroxylase"/>
</dbReference>
<dbReference type="OrthoDB" id="9770329at2"/>
<evidence type="ECO:0000313" key="10">
    <source>
        <dbReference type="Proteomes" id="UP000309550"/>
    </source>
</evidence>
<evidence type="ECO:0000256" key="4">
    <source>
        <dbReference type="ARBA" id="ARBA00023002"/>
    </source>
</evidence>
<accession>A0A5S3PC59</accession>
<proteinExistence type="predicted"/>
<evidence type="ECO:0000256" key="5">
    <source>
        <dbReference type="ARBA" id="ARBA00023098"/>
    </source>
</evidence>
<evidence type="ECO:0000256" key="6">
    <source>
        <dbReference type="ARBA" id="ARBA00023136"/>
    </source>
</evidence>
<keyword evidence="4" id="KW-0560">Oxidoreductase</keyword>
<dbReference type="GO" id="GO:0012505">
    <property type="term" value="C:endomembrane system"/>
    <property type="evidence" value="ECO:0007669"/>
    <property type="project" value="UniProtKB-SubCell"/>
</dbReference>
<feature type="transmembrane region" description="Helical" evidence="7">
    <location>
        <begin position="68"/>
        <end position="90"/>
    </location>
</feature>
<dbReference type="InterPro" id="IPR051689">
    <property type="entry name" value="Sterol_desaturase/TMEM195"/>
</dbReference>
<keyword evidence="5" id="KW-0443">Lipid metabolism</keyword>
<dbReference type="Proteomes" id="UP000309550">
    <property type="component" value="Unassembled WGS sequence"/>
</dbReference>
<keyword evidence="2 7" id="KW-0812">Transmembrane</keyword>
<evidence type="ECO:0000313" key="9">
    <source>
        <dbReference type="EMBL" id="TMM51255.1"/>
    </source>
</evidence>
<dbReference type="AlphaFoldDB" id="A0A5S3PC59"/>
<dbReference type="PANTHER" id="PTHR21624:SF1">
    <property type="entry name" value="ALKYLGLYCEROL MONOOXYGENASE"/>
    <property type="match status" value="1"/>
</dbReference>
<organism evidence="9 10">
    <name type="scientific">Sulfitobacter sabulilitoris</name>
    <dbReference type="NCBI Taxonomy" id="2562655"/>
    <lineage>
        <taxon>Bacteria</taxon>
        <taxon>Pseudomonadati</taxon>
        <taxon>Pseudomonadota</taxon>
        <taxon>Alphaproteobacteria</taxon>
        <taxon>Rhodobacterales</taxon>
        <taxon>Roseobacteraceae</taxon>
        <taxon>Sulfitobacter</taxon>
    </lineage>
</organism>
<evidence type="ECO:0000256" key="7">
    <source>
        <dbReference type="SAM" id="Phobius"/>
    </source>
</evidence>
<keyword evidence="10" id="KW-1185">Reference proteome</keyword>
<evidence type="ECO:0000259" key="8">
    <source>
        <dbReference type="Pfam" id="PF04116"/>
    </source>
</evidence>
<dbReference type="RefSeq" id="WP_138663214.1">
    <property type="nucleotide sequence ID" value="NZ_VANS01000004.1"/>
</dbReference>
<feature type="transmembrane region" description="Helical" evidence="7">
    <location>
        <begin position="110"/>
        <end position="132"/>
    </location>
</feature>
<dbReference type="GO" id="GO:0005506">
    <property type="term" value="F:iron ion binding"/>
    <property type="evidence" value="ECO:0007669"/>
    <property type="project" value="InterPro"/>
</dbReference>
<keyword evidence="3 7" id="KW-1133">Transmembrane helix</keyword>
<reference evidence="9 10" key="1">
    <citation type="submission" date="2019-05" db="EMBL/GenBank/DDBJ databases">
        <title>Sulfitobacter sabulilitoris sp. nov., isolated from a marine sand.</title>
        <authorList>
            <person name="Yoon J.-H."/>
        </authorList>
    </citation>
    <scope>NUCLEOTIDE SEQUENCE [LARGE SCALE GENOMIC DNA]</scope>
    <source>
        <strain evidence="9 10">HSMS-29</strain>
    </source>
</reference>
<name>A0A5S3PC59_9RHOB</name>
<dbReference type="PANTHER" id="PTHR21624">
    <property type="entry name" value="STEROL DESATURASE-RELATED PROTEIN"/>
    <property type="match status" value="1"/>
</dbReference>
<dbReference type="GO" id="GO:0008610">
    <property type="term" value="P:lipid biosynthetic process"/>
    <property type="evidence" value="ECO:0007669"/>
    <property type="project" value="InterPro"/>
</dbReference>
<feature type="domain" description="Fatty acid hydroxylase" evidence="8">
    <location>
        <begin position="120"/>
        <end position="268"/>
    </location>
</feature>
<gene>
    <name evidence="9" type="ORF">FDT80_15480</name>
</gene>
<dbReference type="GO" id="GO:0016020">
    <property type="term" value="C:membrane"/>
    <property type="evidence" value="ECO:0007669"/>
    <property type="project" value="GOC"/>
</dbReference>
<protein>
    <submittedName>
        <fullName evidence="9">Sterol desaturase family protein</fullName>
    </submittedName>
</protein>
<evidence type="ECO:0000256" key="3">
    <source>
        <dbReference type="ARBA" id="ARBA00022989"/>
    </source>
</evidence>
<evidence type="ECO:0000256" key="1">
    <source>
        <dbReference type="ARBA" id="ARBA00004127"/>
    </source>
</evidence>
<feature type="transmembrane region" description="Helical" evidence="7">
    <location>
        <begin position="168"/>
        <end position="191"/>
    </location>
</feature>
<dbReference type="Pfam" id="PF04116">
    <property type="entry name" value="FA_hydroxylase"/>
    <property type="match status" value="1"/>
</dbReference>
<feature type="transmembrane region" description="Helical" evidence="7">
    <location>
        <begin position="20"/>
        <end position="38"/>
    </location>
</feature>
<dbReference type="EMBL" id="VANS01000004">
    <property type="protein sequence ID" value="TMM51255.1"/>
    <property type="molecule type" value="Genomic_DNA"/>
</dbReference>
<evidence type="ECO:0000256" key="2">
    <source>
        <dbReference type="ARBA" id="ARBA00022692"/>
    </source>
</evidence>
<dbReference type="GO" id="GO:0006643">
    <property type="term" value="P:membrane lipid metabolic process"/>
    <property type="evidence" value="ECO:0007669"/>
    <property type="project" value="TreeGrafter"/>
</dbReference>
<comment type="subcellular location">
    <subcellularLocation>
        <location evidence="1">Endomembrane system</location>
        <topology evidence="1">Multi-pass membrane protein</topology>
    </subcellularLocation>
</comment>
<keyword evidence="6 7" id="KW-0472">Membrane</keyword>
<sequence length="335" mass="37469">MQDALHFLREFADFLFNWNSRLALLYLGGTVVLAFFIWQARGRPQRFLTWLLPREVYLHKSNLVDAKIFALNTLLTMGGAFTAIAATPAVTHAVLTALSGDATPPAAGDVTWATAALATLIIILTLDFCVYWTHRLHHETSILWPFHSVHHSAEVMTPLTVQRKHPMYIVIGIVIRGVILGSVQGVMLYLFVGQVDILTIGSVNAGYFAFNMLGSNLRHSHIWLSYGRVAEHILISPAQHHIHHSKDRQHHNKNYGEVFAIWDLMFGTLYVPRNHEDITFGLADETGALIEQPHPTLRAALLHPFVESWQALWAGTSRDPARQTKAQATDGPVAQ</sequence>
<comment type="caution">
    <text evidence="9">The sequence shown here is derived from an EMBL/GenBank/DDBJ whole genome shotgun (WGS) entry which is preliminary data.</text>
</comment>